<feature type="domain" description="M23ase beta-sheet core" evidence="8">
    <location>
        <begin position="257"/>
        <end position="353"/>
    </location>
</feature>
<keyword evidence="3" id="KW-0479">Metal-binding</keyword>
<accession>A0ABS6HI66</accession>
<evidence type="ECO:0000256" key="5">
    <source>
        <dbReference type="ARBA" id="ARBA00022833"/>
    </source>
</evidence>
<keyword evidence="10" id="KW-1185">Reference proteome</keyword>
<reference evidence="9 10" key="1">
    <citation type="submission" date="2021-01" db="EMBL/GenBank/DDBJ databases">
        <title>Roseomonas sp. nov, a bacterium isolated from an oil production mixture in Yumen Oilfield.</title>
        <authorList>
            <person name="Wu D."/>
        </authorList>
    </citation>
    <scope>NUCLEOTIDE SEQUENCE [LARGE SCALE GENOMIC DNA]</scope>
    <source>
        <strain evidence="9 10">ROY-5-3</strain>
    </source>
</reference>
<evidence type="ECO:0000256" key="2">
    <source>
        <dbReference type="ARBA" id="ARBA00022670"/>
    </source>
</evidence>
<keyword evidence="6" id="KW-0482">Metalloprotease</keyword>
<protein>
    <submittedName>
        <fullName evidence="9">M23 family metallopeptidase</fullName>
    </submittedName>
</protein>
<dbReference type="EMBL" id="JAERQM010000012">
    <property type="protein sequence ID" value="MBU8547166.1"/>
    <property type="molecule type" value="Genomic_DNA"/>
</dbReference>
<evidence type="ECO:0000256" key="7">
    <source>
        <dbReference type="SAM" id="SignalP"/>
    </source>
</evidence>
<organism evidence="9 10">
    <name type="scientific">Falsiroseomonas oleicola</name>
    <dbReference type="NCBI Taxonomy" id="2801474"/>
    <lineage>
        <taxon>Bacteria</taxon>
        <taxon>Pseudomonadati</taxon>
        <taxon>Pseudomonadota</taxon>
        <taxon>Alphaproteobacteria</taxon>
        <taxon>Acetobacterales</taxon>
        <taxon>Roseomonadaceae</taxon>
        <taxon>Falsiroseomonas</taxon>
    </lineage>
</organism>
<dbReference type="RefSeq" id="WP_216879190.1">
    <property type="nucleotide sequence ID" value="NZ_JAERQM010000012.1"/>
</dbReference>
<keyword evidence="7" id="KW-0732">Signal</keyword>
<feature type="chain" id="PRO_5045285399" evidence="7">
    <location>
        <begin position="23"/>
        <end position="398"/>
    </location>
</feature>
<feature type="signal peptide" evidence="7">
    <location>
        <begin position="1"/>
        <end position="22"/>
    </location>
</feature>
<gene>
    <name evidence="9" type="ORF">JJQ90_25840</name>
</gene>
<evidence type="ECO:0000259" key="8">
    <source>
        <dbReference type="Pfam" id="PF01551"/>
    </source>
</evidence>
<evidence type="ECO:0000313" key="10">
    <source>
        <dbReference type="Proteomes" id="UP000689967"/>
    </source>
</evidence>
<evidence type="ECO:0000256" key="6">
    <source>
        <dbReference type="ARBA" id="ARBA00023049"/>
    </source>
</evidence>
<dbReference type="InterPro" id="IPR050570">
    <property type="entry name" value="Cell_wall_metabolism_enzyme"/>
</dbReference>
<sequence length="398" mass="42245">MIFTLRLALCLCLGLSAHSAQATASDPPDEAQRIVTVRPGDTLGGLLAEAGVDPADAHAAIAALTPAFEPRRLAVGQEVGLRLNDENALIGLEIAPQPGHTLALNRRGTGWALEEVVTPRLRHLARVETIITNGVFTSLTRAGLPGPLTHSLIRALSHEVDFQRDVQPGDRIAVAFERLRGPDGDLLGHGQLHYAAISLSGRVMEVWRHATPDGEVDWYRADGRPLRGGFLRTPLDGARITSGFGMRRHPVLGYSRRHAGLDFGAPTGTPIYAAADGTVISAKAERGYGRTVRLRHPGGVETVYAHMSRFTPGLRAGARVRQGAVIGRVGSTGMSTGPHLHYEIRMAGVPQNPATVALPGGAPLRGQALAAFQRGRQELNRHLAGIGNGTTEVALAAD</sequence>
<dbReference type="InterPro" id="IPR016047">
    <property type="entry name" value="M23ase_b-sheet_dom"/>
</dbReference>
<keyword evidence="2" id="KW-0645">Protease</keyword>
<dbReference type="PANTHER" id="PTHR21666:SF288">
    <property type="entry name" value="CELL DIVISION PROTEIN YTFB"/>
    <property type="match status" value="1"/>
</dbReference>
<keyword evidence="5" id="KW-0862">Zinc</keyword>
<dbReference type="Pfam" id="PF01551">
    <property type="entry name" value="Peptidase_M23"/>
    <property type="match status" value="1"/>
</dbReference>
<evidence type="ECO:0000256" key="1">
    <source>
        <dbReference type="ARBA" id="ARBA00001947"/>
    </source>
</evidence>
<proteinExistence type="predicted"/>
<comment type="cofactor">
    <cofactor evidence="1">
        <name>Zn(2+)</name>
        <dbReference type="ChEBI" id="CHEBI:29105"/>
    </cofactor>
</comment>
<keyword evidence="4" id="KW-0378">Hydrolase</keyword>
<dbReference type="CDD" id="cd12797">
    <property type="entry name" value="M23_peptidase"/>
    <property type="match status" value="1"/>
</dbReference>
<name>A0ABS6HI66_9PROT</name>
<comment type="caution">
    <text evidence="9">The sequence shown here is derived from an EMBL/GenBank/DDBJ whole genome shotgun (WGS) entry which is preliminary data.</text>
</comment>
<dbReference type="PANTHER" id="PTHR21666">
    <property type="entry name" value="PEPTIDASE-RELATED"/>
    <property type="match status" value="1"/>
</dbReference>
<evidence type="ECO:0000256" key="3">
    <source>
        <dbReference type="ARBA" id="ARBA00022723"/>
    </source>
</evidence>
<evidence type="ECO:0000256" key="4">
    <source>
        <dbReference type="ARBA" id="ARBA00022801"/>
    </source>
</evidence>
<evidence type="ECO:0000313" key="9">
    <source>
        <dbReference type="EMBL" id="MBU8547166.1"/>
    </source>
</evidence>
<dbReference type="Proteomes" id="UP000689967">
    <property type="component" value="Unassembled WGS sequence"/>
</dbReference>